<reference evidence="3" key="1">
    <citation type="journal article" date="2019" name="Int. J. Syst. Evol. Microbiol.">
        <title>The Global Catalogue of Microorganisms (GCM) 10K type strain sequencing project: providing services to taxonomists for standard genome sequencing and annotation.</title>
        <authorList>
            <consortium name="The Broad Institute Genomics Platform"/>
            <consortium name="The Broad Institute Genome Sequencing Center for Infectious Disease"/>
            <person name="Wu L."/>
            <person name="Ma J."/>
        </authorList>
    </citation>
    <scope>NUCLEOTIDE SEQUENCE [LARGE SCALE GENOMIC DNA]</scope>
    <source>
        <strain evidence="3">CGMCC 1.15942</strain>
    </source>
</reference>
<evidence type="ECO:0000256" key="1">
    <source>
        <dbReference type="SAM" id="Phobius"/>
    </source>
</evidence>
<keyword evidence="3" id="KW-1185">Reference proteome</keyword>
<evidence type="ECO:0000313" key="3">
    <source>
        <dbReference type="Proteomes" id="UP000630615"/>
    </source>
</evidence>
<keyword evidence="1" id="KW-0472">Membrane</keyword>
<keyword evidence="1" id="KW-0812">Transmembrane</keyword>
<accession>A0ABQ1PFT2</accession>
<evidence type="ECO:0000313" key="2">
    <source>
        <dbReference type="EMBL" id="GGC96387.1"/>
    </source>
</evidence>
<protein>
    <submittedName>
        <fullName evidence="2">Uncharacterized protein</fullName>
    </submittedName>
</protein>
<keyword evidence="1" id="KW-1133">Transmembrane helix</keyword>
<feature type="transmembrane region" description="Helical" evidence="1">
    <location>
        <begin position="67"/>
        <end position="89"/>
    </location>
</feature>
<name>A0ABQ1PFT2_9ENTE</name>
<dbReference type="Proteomes" id="UP000630615">
    <property type="component" value="Unassembled WGS sequence"/>
</dbReference>
<comment type="caution">
    <text evidence="2">The sequence shown here is derived from an EMBL/GenBank/DDBJ whole genome shotgun (WGS) entry which is preliminary data.</text>
</comment>
<feature type="transmembrane region" description="Helical" evidence="1">
    <location>
        <begin position="12"/>
        <end position="31"/>
    </location>
</feature>
<organism evidence="2 3">
    <name type="scientific">Enterococcus wangshanyuanii</name>
    <dbReference type="NCBI Taxonomy" id="2005703"/>
    <lineage>
        <taxon>Bacteria</taxon>
        <taxon>Bacillati</taxon>
        <taxon>Bacillota</taxon>
        <taxon>Bacilli</taxon>
        <taxon>Lactobacillales</taxon>
        <taxon>Enterococcaceae</taxon>
        <taxon>Enterococcus</taxon>
    </lineage>
</organism>
<proteinExistence type="predicted"/>
<dbReference type="EMBL" id="BMKI01000006">
    <property type="protein sequence ID" value="GGC96387.1"/>
    <property type="molecule type" value="Genomic_DNA"/>
</dbReference>
<gene>
    <name evidence="2" type="ORF">GCM10011573_27490</name>
</gene>
<sequence length="129" mass="15030">MQDFVINSISKLESILFLVIITFGIIMFKLFKGSKEKNELNSIFKSEKQSIEVFEFKVRFNTVKKSYLILMISVQLIFYMLMLLFGYISLTYPSVFSYGLYALSLILDLFISTNTKLPNTISYDLKEVK</sequence>
<feature type="transmembrane region" description="Helical" evidence="1">
    <location>
        <begin position="95"/>
        <end position="111"/>
    </location>
</feature>